<dbReference type="SMART" id="SM00387">
    <property type="entry name" value="HATPase_c"/>
    <property type="match status" value="1"/>
</dbReference>
<comment type="catalytic activity">
    <reaction evidence="1">
        <text>ATP + protein L-histidine = ADP + protein N-phospho-L-histidine.</text>
        <dbReference type="EC" id="2.7.13.3"/>
    </reaction>
</comment>
<dbReference type="GO" id="GO:0005524">
    <property type="term" value="F:ATP binding"/>
    <property type="evidence" value="ECO:0007669"/>
    <property type="project" value="UniProtKB-KW"/>
</dbReference>
<dbReference type="Gene3D" id="6.10.340.10">
    <property type="match status" value="1"/>
</dbReference>
<keyword evidence="10" id="KW-0902">Two-component regulatory system</keyword>
<organism evidence="15 16">
    <name type="scientific">Paenibacillus albus</name>
    <dbReference type="NCBI Taxonomy" id="2495582"/>
    <lineage>
        <taxon>Bacteria</taxon>
        <taxon>Bacillati</taxon>
        <taxon>Bacillota</taxon>
        <taxon>Bacilli</taxon>
        <taxon>Bacillales</taxon>
        <taxon>Paenibacillaceae</taxon>
        <taxon>Paenibacillus</taxon>
    </lineage>
</organism>
<dbReference type="KEGG" id="palb:EJC50_25020"/>
<dbReference type="PANTHER" id="PTHR45453:SF3">
    <property type="entry name" value="HISTIDINE KINASE"/>
    <property type="match status" value="1"/>
</dbReference>
<keyword evidence="6" id="KW-0808">Transferase</keyword>
<keyword evidence="12" id="KW-0812">Transmembrane</keyword>
<reference evidence="16" key="1">
    <citation type="submission" date="2018-12" db="EMBL/GenBank/DDBJ databases">
        <title>Genome sequence of Peanibacillus sp.</title>
        <authorList>
            <person name="Subramani G."/>
            <person name="Srinivasan S."/>
            <person name="Kim M.K."/>
        </authorList>
    </citation>
    <scope>NUCLEOTIDE SEQUENCE [LARGE SCALE GENOMIC DNA]</scope>
    <source>
        <strain evidence="16">18JY67-1</strain>
    </source>
</reference>
<dbReference type="GO" id="GO:0016036">
    <property type="term" value="P:cellular response to phosphate starvation"/>
    <property type="evidence" value="ECO:0007669"/>
    <property type="project" value="TreeGrafter"/>
</dbReference>
<comment type="subcellular location">
    <subcellularLocation>
        <location evidence="2">Cell membrane</location>
        <topology evidence="2">Multi-pass membrane protein</topology>
    </subcellularLocation>
</comment>
<evidence type="ECO:0000256" key="12">
    <source>
        <dbReference type="SAM" id="Phobius"/>
    </source>
</evidence>
<accession>A0A3Q8X813</accession>
<dbReference type="FunFam" id="1.10.287.130:FF:000001">
    <property type="entry name" value="Two-component sensor histidine kinase"/>
    <property type="match status" value="1"/>
</dbReference>
<dbReference type="EC" id="2.7.13.3" evidence="3"/>
<dbReference type="GO" id="GO:0004721">
    <property type="term" value="F:phosphoprotein phosphatase activity"/>
    <property type="evidence" value="ECO:0007669"/>
    <property type="project" value="TreeGrafter"/>
</dbReference>
<sequence>MRSSIVLKLFILTTTLCMLILAVIYFGQTYFFKDYYANRKVSDLQAKIEVFKTTYMDAGGNSLVIQSLEQDFYRNNNVTITSLDHDGNLKDVNDFYMEMRMLKALTKEEEKARIKVPLYQLMNMEEAASGQSLIAIGDQIIVTGVKSNSILTPIVVQHPSGELLYANELFKRNVFKGSERAGFIEKRKPLASDQSSLVNLFGVVTDIRIPSGGASSDFIYSNKLFLEQINAFQAKLLFEKLQLQDSLLIQDYEQNNVKYKLFIQPVHYQKGTTNYIFAMASLQPVDEAVQMMKDYYVYIIVFVIVLILISALYFSMKIARPLLRINQTTKKIANLDFSEKIPIRSKDEIGDLSRNINQLSATLYSYIGKLQEDIEREKQLETTRKEFISGVSHELKTPLSVMKSCISILKDGVAAHKKDHYFEAMEKEVDKMDHLIVDMLELAKYESGTYNMQMDTFYIDKLIESVCAQLAHEIAVKELRLTVQLVPALVVANQHRIEQVVTNFMTNAIRYTPQEQEIVVSTTDEANQIVVCIENKGARIPEEQLDKVWDRFYRGDTARQRSDGGTGLGLAISKNILELHGARYGAANTKDGVAFFFSLNKHS</sequence>
<dbReference type="SUPFAM" id="SSF55874">
    <property type="entry name" value="ATPase domain of HSP90 chaperone/DNA topoisomerase II/histidine kinase"/>
    <property type="match status" value="1"/>
</dbReference>
<dbReference type="CDD" id="cd06225">
    <property type="entry name" value="HAMP"/>
    <property type="match status" value="1"/>
</dbReference>
<dbReference type="Proteomes" id="UP000272528">
    <property type="component" value="Chromosome"/>
</dbReference>
<dbReference type="Gene3D" id="1.10.287.130">
    <property type="match status" value="1"/>
</dbReference>
<evidence type="ECO:0000256" key="5">
    <source>
        <dbReference type="ARBA" id="ARBA00022553"/>
    </source>
</evidence>
<dbReference type="InterPro" id="IPR005467">
    <property type="entry name" value="His_kinase_dom"/>
</dbReference>
<dbReference type="Pfam" id="PF00512">
    <property type="entry name" value="HisKA"/>
    <property type="match status" value="1"/>
</dbReference>
<dbReference type="PROSITE" id="PS50885">
    <property type="entry name" value="HAMP"/>
    <property type="match status" value="1"/>
</dbReference>
<keyword evidence="4" id="KW-1003">Cell membrane</keyword>
<keyword evidence="9" id="KW-0067">ATP-binding</keyword>
<dbReference type="EMBL" id="CP034437">
    <property type="protein sequence ID" value="AZN42586.1"/>
    <property type="molecule type" value="Genomic_DNA"/>
</dbReference>
<dbReference type="SMART" id="SM00388">
    <property type="entry name" value="HisKA"/>
    <property type="match status" value="1"/>
</dbReference>
<dbReference type="SUPFAM" id="SSF47384">
    <property type="entry name" value="Homodimeric domain of signal transducing histidine kinase"/>
    <property type="match status" value="1"/>
</dbReference>
<keyword evidence="5" id="KW-0597">Phosphoprotein</keyword>
<evidence type="ECO:0000256" key="4">
    <source>
        <dbReference type="ARBA" id="ARBA00022475"/>
    </source>
</evidence>
<dbReference type="SUPFAM" id="SSF158472">
    <property type="entry name" value="HAMP domain-like"/>
    <property type="match status" value="1"/>
</dbReference>
<dbReference type="InterPro" id="IPR050351">
    <property type="entry name" value="BphY/WalK/GraS-like"/>
</dbReference>
<evidence type="ECO:0000313" key="16">
    <source>
        <dbReference type="Proteomes" id="UP000272528"/>
    </source>
</evidence>
<evidence type="ECO:0000256" key="11">
    <source>
        <dbReference type="ARBA" id="ARBA00023136"/>
    </source>
</evidence>
<dbReference type="PRINTS" id="PR00344">
    <property type="entry name" value="BCTRLSENSOR"/>
</dbReference>
<dbReference type="InterPro" id="IPR036890">
    <property type="entry name" value="HATPase_C_sf"/>
</dbReference>
<feature type="domain" description="HAMP" evidence="14">
    <location>
        <begin position="316"/>
        <end position="368"/>
    </location>
</feature>
<keyword evidence="12" id="KW-1133">Transmembrane helix</keyword>
<keyword evidence="7" id="KW-0547">Nucleotide-binding</keyword>
<keyword evidence="11 12" id="KW-0472">Membrane</keyword>
<evidence type="ECO:0000256" key="7">
    <source>
        <dbReference type="ARBA" id="ARBA00022741"/>
    </source>
</evidence>
<evidence type="ECO:0000256" key="9">
    <source>
        <dbReference type="ARBA" id="ARBA00022840"/>
    </source>
</evidence>
<dbReference type="InterPro" id="IPR003660">
    <property type="entry name" value="HAMP_dom"/>
</dbReference>
<dbReference type="OrthoDB" id="9762826at2"/>
<feature type="domain" description="Histidine kinase" evidence="13">
    <location>
        <begin position="390"/>
        <end position="603"/>
    </location>
</feature>
<dbReference type="InterPro" id="IPR036097">
    <property type="entry name" value="HisK_dim/P_sf"/>
</dbReference>
<evidence type="ECO:0000259" key="14">
    <source>
        <dbReference type="PROSITE" id="PS50885"/>
    </source>
</evidence>
<feature type="transmembrane region" description="Helical" evidence="12">
    <location>
        <begin position="295"/>
        <end position="314"/>
    </location>
</feature>
<evidence type="ECO:0000256" key="3">
    <source>
        <dbReference type="ARBA" id="ARBA00012438"/>
    </source>
</evidence>
<dbReference type="InterPro" id="IPR004358">
    <property type="entry name" value="Sig_transdc_His_kin-like_C"/>
</dbReference>
<dbReference type="Pfam" id="PF02518">
    <property type="entry name" value="HATPase_c"/>
    <property type="match status" value="1"/>
</dbReference>
<dbReference type="InterPro" id="IPR003661">
    <property type="entry name" value="HisK_dim/P_dom"/>
</dbReference>
<dbReference type="AlphaFoldDB" id="A0A3Q8X813"/>
<dbReference type="PANTHER" id="PTHR45453">
    <property type="entry name" value="PHOSPHATE REGULON SENSOR PROTEIN PHOR"/>
    <property type="match status" value="1"/>
</dbReference>
<dbReference type="GO" id="GO:0000155">
    <property type="term" value="F:phosphorelay sensor kinase activity"/>
    <property type="evidence" value="ECO:0007669"/>
    <property type="project" value="InterPro"/>
</dbReference>
<dbReference type="SMART" id="SM00304">
    <property type="entry name" value="HAMP"/>
    <property type="match status" value="1"/>
</dbReference>
<name>A0A3Q8X813_9BACL</name>
<dbReference type="RefSeq" id="WP_126018438.1">
    <property type="nucleotide sequence ID" value="NZ_CP034437.1"/>
</dbReference>
<dbReference type="GO" id="GO:0005886">
    <property type="term" value="C:plasma membrane"/>
    <property type="evidence" value="ECO:0007669"/>
    <property type="project" value="UniProtKB-SubCell"/>
</dbReference>
<dbReference type="CDD" id="cd00082">
    <property type="entry name" value="HisKA"/>
    <property type="match status" value="1"/>
</dbReference>
<gene>
    <name evidence="15" type="ORF">EJC50_25020</name>
</gene>
<proteinExistence type="predicted"/>
<dbReference type="InterPro" id="IPR003594">
    <property type="entry name" value="HATPase_dom"/>
</dbReference>
<evidence type="ECO:0000256" key="10">
    <source>
        <dbReference type="ARBA" id="ARBA00023012"/>
    </source>
</evidence>
<dbReference type="FunFam" id="3.30.565.10:FF:000006">
    <property type="entry name" value="Sensor histidine kinase WalK"/>
    <property type="match status" value="1"/>
</dbReference>
<protein>
    <recommendedName>
        <fullName evidence="3">histidine kinase</fullName>
        <ecNumber evidence="3">2.7.13.3</ecNumber>
    </recommendedName>
</protein>
<evidence type="ECO:0000256" key="8">
    <source>
        <dbReference type="ARBA" id="ARBA00022777"/>
    </source>
</evidence>
<dbReference type="PROSITE" id="PS50109">
    <property type="entry name" value="HIS_KIN"/>
    <property type="match status" value="1"/>
</dbReference>
<evidence type="ECO:0000256" key="6">
    <source>
        <dbReference type="ARBA" id="ARBA00022679"/>
    </source>
</evidence>
<dbReference type="Pfam" id="PF00672">
    <property type="entry name" value="HAMP"/>
    <property type="match status" value="1"/>
</dbReference>
<dbReference type="Gene3D" id="3.30.565.10">
    <property type="entry name" value="Histidine kinase-like ATPase, C-terminal domain"/>
    <property type="match status" value="1"/>
</dbReference>
<evidence type="ECO:0000256" key="2">
    <source>
        <dbReference type="ARBA" id="ARBA00004651"/>
    </source>
</evidence>
<evidence type="ECO:0000313" key="15">
    <source>
        <dbReference type="EMBL" id="AZN42586.1"/>
    </source>
</evidence>
<feature type="transmembrane region" description="Helical" evidence="12">
    <location>
        <begin position="7"/>
        <end position="27"/>
    </location>
</feature>
<keyword evidence="16" id="KW-1185">Reference proteome</keyword>
<keyword evidence="8" id="KW-0418">Kinase</keyword>
<evidence type="ECO:0000256" key="1">
    <source>
        <dbReference type="ARBA" id="ARBA00000085"/>
    </source>
</evidence>
<evidence type="ECO:0000259" key="13">
    <source>
        <dbReference type="PROSITE" id="PS50109"/>
    </source>
</evidence>